<dbReference type="PRINTS" id="PR00368">
    <property type="entry name" value="FADPNR"/>
</dbReference>
<dbReference type="InterPro" id="IPR023753">
    <property type="entry name" value="FAD/NAD-binding_dom"/>
</dbReference>
<evidence type="ECO:0000256" key="2">
    <source>
        <dbReference type="ARBA" id="ARBA00006442"/>
    </source>
</evidence>
<gene>
    <name evidence="6" type="ORF">ACFSYS_17495</name>
</gene>
<dbReference type="PANTHER" id="PTHR43429">
    <property type="entry name" value="PYRIDINE NUCLEOTIDE-DISULFIDE OXIDOREDUCTASE DOMAIN-CONTAINING"/>
    <property type="match status" value="1"/>
</dbReference>
<keyword evidence="7" id="KW-1185">Reference proteome</keyword>
<evidence type="ECO:0000256" key="1">
    <source>
        <dbReference type="ARBA" id="ARBA00001974"/>
    </source>
</evidence>
<comment type="similarity">
    <text evidence="2">Belongs to the FAD-dependent oxidoreductase family.</text>
</comment>
<proteinExistence type="inferred from homology"/>
<evidence type="ECO:0000313" key="6">
    <source>
        <dbReference type="EMBL" id="MFD2835088.1"/>
    </source>
</evidence>
<dbReference type="Proteomes" id="UP001597438">
    <property type="component" value="Unassembled WGS sequence"/>
</dbReference>
<sequence>MEHIVIIGNGISGITAARHIRKRSNHKITVISGESDHFFSRTALMYVYMGHMKWDHLKPYEDWFWEKNRIELKKAWVEKIDFAKKKLRFSSGGPLEYDKLIVATGSIYNKFGWEGEDLEGVQGLVSMQDLIELEENTLHTRKAVIIGGGLIGVELAEMLRTRNIDVTFLIREKAFWHNVLPIQDAEMISNHIKSHGVDLRHNTELEKIIPDENGRVKAMMIKSGETIDCQLVGLCAGVRPNVDFLKDSQLEIDKGILVDQYLQTNIPDVFAIGDCAQQRELIGQRKPVEAVWYTGRMMGETIAATLTGNKMRYNPGNWFNSAKFFDIEYQTYGWVWATPKKNEQHFHWQHESGLKGITIAFNTENKTFLGINTFGIRMRHDVFDLWLTENKKIDYVLTNLKKANFDPEFYDHHEKEIFRSFKNNMQEA</sequence>
<dbReference type="PANTHER" id="PTHR43429:SF3">
    <property type="entry name" value="NITRITE REDUCTASE [NAD(P)H]"/>
    <property type="match status" value="1"/>
</dbReference>
<keyword evidence="4" id="KW-0274">FAD</keyword>
<dbReference type="InterPro" id="IPR050260">
    <property type="entry name" value="FAD-bd_OxRdtase"/>
</dbReference>
<evidence type="ECO:0000256" key="3">
    <source>
        <dbReference type="ARBA" id="ARBA00022630"/>
    </source>
</evidence>
<comment type="cofactor">
    <cofactor evidence="1">
        <name>FAD</name>
        <dbReference type="ChEBI" id="CHEBI:57692"/>
    </cofactor>
</comment>
<accession>A0ABW5XA11</accession>
<dbReference type="EMBL" id="JBHUOJ010000037">
    <property type="protein sequence ID" value="MFD2835088.1"/>
    <property type="molecule type" value="Genomic_DNA"/>
</dbReference>
<dbReference type="PRINTS" id="PR00411">
    <property type="entry name" value="PNDRDTASEI"/>
</dbReference>
<dbReference type="InterPro" id="IPR036188">
    <property type="entry name" value="FAD/NAD-bd_sf"/>
</dbReference>
<protein>
    <submittedName>
        <fullName evidence="6">NAD(P)/FAD-dependent oxidoreductase</fullName>
    </submittedName>
</protein>
<evidence type="ECO:0000259" key="5">
    <source>
        <dbReference type="Pfam" id="PF07992"/>
    </source>
</evidence>
<evidence type="ECO:0000313" key="7">
    <source>
        <dbReference type="Proteomes" id="UP001597438"/>
    </source>
</evidence>
<dbReference type="RefSeq" id="WP_251740228.1">
    <property type="nucleotide sequence ID" value="NZ_JBHUOJ010000037.1"/>
</dbReference>
<keyword evidence="3" id="KW-0285">Flavoprotein</keyword>
<dbReference type="Pfam" id="PF07992">
    <property type="entry name" value="Pyr_redox_2"/>
    <property type="match status" value="1"/>
</dbReference>
<organism evidence="6 7">
    <name type="scientific">Christiangramia antarctica</name>
    <dbReference type="NCBI Taxonomy" id="2058158"/>
    <lineage>
        <taxon>Bacteria</taxon>
        <taxon>Pseudomonadati</taxon>
        <taxon>Bacteroidota</taxon>
        <taxon>Flavobacteriia</taxon>
        <taxon>Flavobacteriales</taxon>
        <taxon>Flavobacteriaceae</taxon>
        <taxon>Christiangramia</taxon>
    </lineage>
</organism>
<dbReference type="SUPFAM" id="SSF51905">
    <property type="entry name" value="FAD/NAD(P)-binding domain"/>
    <property type="match status" value="1"/>
</dbReference>
<dbReference type="Gene3D" id="3.50.50.60">
    <property type="entry name" value="FAD/NAD(P)-binding domain"/>
    <property type="match status" value="2"/>
</dbReference>
<comment type="caution">
    <text evidence="6">The sequence shown here is derived from an EMBL/GenBank/DDBJ whole genome shotgun (WGS) entry which is preliminary data.</text>
</comment>
<evidence type="ECO:0000256" key="4">
    <source>
        <dbReference type="ARBA" id="ARBA00022827"/>
    </source>
</evidence>
<feature type="domain" description="FAD/NAD(P)-binding" evidence="5">
    <location>
        <begin position="3"/>
        <end position="280"/>
    </location>
</feature>
<reference evidence="7" key="1">
    <citation type="journal article" date="2019" name="Int. J. Syst. Evol. Microbiol.">
        <title>The Global Catalogue of Microorganisms (GCM) 10K type strain sequencing project: providing services to taxonomists for standard genome sequencing and annotation.</title>
        <authorList>
            <consortium name="The Broad Institute Genomics Platform"/>
            <consortium name="The Broad Institute Genome Sequencing Center for Infectious Disease"/>
            <person name="Wu L."/>
            <person name="Ma J."/>
        </authorList>
    </citation>
    <scope>NUCLEOTIDE SEQUENCE [LARGE SCALE GENOMIC DNA]</scope>
    <source>
        <strain evidence="7">KCTC 52925</strain>
    </source>
</reference>
<name>A0ABW5XA11_9FLAO</name>